<organism evidence="1 2">
    <name type="scientific">Phenylobacterium koreense</name>
    <dbReference type="NCBI Taxonomy" id="266125"/>
    <lineage>
        <taxon>Bacteria</taxon>
        <taxon>Pseudomonadati</taxon>
        <taxon>Pseudomonadota</taxon>
        <taxon>Alphaproteobacteria</taxon>
        <taxon>Caulobacterales</taxon>
        <taxon>Caulobacteraceae</taxon>
        <taxon>Phenylobacterium</taxon>
    </lineage>
</organism>
<protein>
    <submittedName>
        <fullName evidence="1">Alpha-D-ribose 1-methylphosphonate 5-triphosphate diphosphatase</fullName>
        <ecNumber evidence="1">3.6.1.63</ecNumber>
    </submittedName>
</protein>
<dbReference type="RefSeq" id="WP_331930981.1">
    <property type="nucleotide sequence ID" value="NZ_JBEPLU010000001.1"/>
</dbReference>
<dbReference type="SUPFAM" id="SSF51556">
    <property type="entry name" value="Metallo-dependent hydrolases"/>
    <property type="match status" value="1"/>
</dbReference>
<dbReference type="InterPro" id="IPR032466">
    <property type="entry name" value="Metal_Hydrolase"/>
</dbReference>
<gene>
    <name evidence="1" type="ORF">ABID41_000980</name>
</gene>
<dbReference type="Gene3D" id="3.20.20.140">
    <property type="entry name" value="Metal-dependent hydrolases"/>
    <property type="match status" value="1"/>
</dbReference>
<evidence type="ECO:0000313" key="2">
    <source>
        <dbReference type="Proteomes" id="UP001549110"/>
    </source>
</evidence>
<accession>A0ABV2EFT7</accession>
<dbReference type="NCBIfam" id="NF011990">
    <property type="entry name" value="PRK15446.2-6"/>
    <property type="match status" value="1"/>
</dbReference>
<dbReference type="PANTHER" id="PTHR43135">
    <property type="entry name" value="ALPHA-D-RIBOSE 1-METHYLPHOSPHONATE 5-TRIPHOSPHATE DIPHOSPHATASE"/>
    <property type="match status" value="1"/>
</dbReference>
<dbReference type="GO" id="GO:0016787">
    <property type="term" value="F:hydrolase activity"/>
    <property type="evidence" value="ECO:0007669"/>
    <property type="project" value="UniProtKB-KW"/>
</dbReference>
<dbReference type="EMBL" id="JBEPLU010000001">
    <property type="protein sequence ID" value="MET3525885.1"/>
    <property type="molecule type" value="Genomic_DNA"/>
</dbReference>
<dbReference type="PANTHER" id="PTHR43135:SF3">
    <property type="entry name" value="ALPHA-D-RIBOSE 1-METHYLPHOSPHONATE 5-TRIPHOSPHATE DIPHOSPHATASE"/>
    <property type="match status" value="1"/>
</dbReference>
<dbReference type="PIRSF" id="PIRSF038971">
    <property type="entry name" value="PhnM"/>
    <property type="match status" value="1"/>
</dbReference>
<dbReference type="InterPro" id="IPR011059">
    <property type="entry name" value="Metal-dep_hydrolase_composite"/>
</dbReference>
<name>A0ABV2EFT7_9CAUL</name>
<dbReference type="InterPro" id="IPR051781">
    <property type="entry name" value="Metallo-dep_Hydrolase"/>
</dbReference>
<dbReference type="SUPFAM" id="SSF51338">
    <property type="entry name" value="Composite domain of metallo-dependent hydrolases"/>
    <property type="match status" value="1"/>
</dbReference>
<keyword evidence="2" id="KW-1185">Reference proteome</keyword>
<keyword evidence="1" id="KW-0378">Hydrolase</keyword>
<sequence length="377" mass="41346">MELAFRNARIVTPEDAFIGSLLVRDGKITAIDRGVSEVGEDLEGDILMPGVIDLHTDSLEKHYFPRANIDWSPTSAAVTHDGCGLSVGVTTVFNSLSVGSFNAAPSRKQDRLQKLIDGIMEARENGMLKADHRIHWRCETTSDLLPELLQDLHGHPLTSMFSMMDHTPGQRQYRNVERHMENWRANGMSQEDCDARLANHRERQARNADRNRKYVAELATSLGQPLASHDDEDVEHIDVAADLGATVAEFPVTLEAAERARERGMIVVMGGPNLIRGGSYSGNVRAADLAEAGLLDAFASDYVPRSLIECAFALTDDPFAWPLHKAVAVVTSAPARAAALDDRGEIALDKRADLIRVRQKGGLPILQGAWVEGRRSA</sequence>
<dbReference type="EC" id="3.6.1.63" evidence="1"/>
<proteinExistence type="predicted"/>
<evidence type="ECO:0000313" key="1">
    <source>
        <dbReference type="EMBL" id="MET3525885.1"/>
    </source>
</evidence>
<comment type="caution">
    <text evidence="1">The sequence shown here is derived from an EMBL/GenBank/DDBJ whole genome shotgun (WGS) entry which is preliminary data.</text>
</comment>
<reference evidence="1 2" key="1">
    <citation type="submission" date="2024-06" db="EMBL/GenBank/DDBJ databases">
        <title>Genomic Encyclopedia of Type Strains, Phase IV (KMG-IV): sequencing the most valuable type-strain genomes for metagenomic binning, comparative biology and taxonomic classification.</title>
        <authorList>
            <person name="Goeker M."/>
        </authorList>
    </citation>
    <scope>NUCLEOTIDE SEQUENCE [LARGE SCALE GENOMIC DNA]</scope>
    <source>
        <strain evidence="1 2">DSM 17809</strain>
    </source>
</reference>
<dbReference type="InterPro" id="IPR012696">
    <property type="entry name" value="PhnM"/>
</dbReference>
<dbReference type="NCBIfam" id="TIGR02318">
    <property type="entry name" value="phosphono_phnM"/>
    <property type="match status" value="1"/>
</dbReference>
<dbReference type="NCBIfam" id="NF011984">
    <property type="entry name" value="PRK15446.1-5"/>
    <property type="match status" value="1"/>
</dbReference>
<dbReference type="Proteomes" id="UP001549110">
    <property type="component" value="Unassembled WGS sequence"/>
</dbReference>
<dbReference type="Gene3D" id="2.30.40.10">
    <property type="entry name" value="Urease, subunit C, domain 1"/>
    <property type="match status" value="1"/>
</dbReference>